<keyword evidence="1 5" id="KW-0436">Ligase</keyword>
<evidence type="ECO:0000313" key="6">
    <source>
        <dbReference type="Proteomes" id="UP001501294"/>
    </source>
</evidence>
<dbReference type="InterPro" id="IPR004364">
    <property type="entry name" value="Aa-tRNA-synt_II"/>
</dbReference>
<dbReference type="Pfam" id="PF00152">
    <property type="entry name" value="tRNA-synt_2"/>
    <property type="match status" value="1"/>
</dbReference>
<dbReference type="Proteomes" id="UP001501294">
    <property type="component" value="Unassembled WGS sequence"/>
</dbReference>
<sequence length="317" mass="36202">MPNWKPTASIETLKARAEIMAQVRQFFSERDILEVETPLLSQYSVTDRYMKSFAVKDFMGEDGYLQTSPEYAMKRLLAAGSGSIYQICKAFRQDELGRRHNPEFTMLEWYVEGFDHHQLMEQLFELLGTLSSSPLKKVSLTYQSAFERYLNINLFTISDAELQALSEQLLGDLPQDLERDDHLALLFEDRIEPELGKGDEVCFVHGYPVSQAALARVDENNPDTACRFEVYWHGVELANGFYELADVAEQRRRFEADNTWRKENGLPQMPIDEHFMAALDVGLPECAGVALGLDRLIMILLELSDLTEVIAFPANRA</sequence>
<dbReference type="PANTHER" id="PTHR42918">
    <property type="entry name" value="LYSYL-TRNA SYNTHETASE"/>
    <property type="match status" value="1"/>
</dbReference>
<dbReference type="SUPFAM" id="SSF55681">
    <property type="entry name" value="Class II aaRS and biotin synthetases"/>
    <property type="match status" value="1"/>
</dbReference>
<accession>A0ABP8HSC2</accession>
<dbReference type="NCBIfam" id="NF006828">
    <property type="entry name" value="PRK09350.1"/>
    <property type="match status" value="1"/>
</dbReference>
<dbReference type="PRINTS" id="PR00982">
    <property type="entry name" value="TRNASYNTHLYS"/>
</dbReference>
<dbReference type="GO" id="GO:0003746">
    <property type="term" value="F:translation elongation factor activity"/>
    <property type="evidence" value="ECO:0007669"/>
    <property type="project" value="UniProtKB-KW"/>
</dbReference>
<dbReference type="RefSeq" id="WP_223577429.1">
    <property type="nucleotide sequence ID" value="NZ_BAABFU010000001.1"/>
</dbReference>
<evidence type="ECO:0000256" key="1">
    <source>
        <dbReference type="ARBA" id="ARBA00022598"/>
    </source>
</evidence>
<evidence type="ECO:0000256" key="3">
    <source>
        <dbReference type="ARBA" id="ARBA00022840"/>
    </source>
</evidence>
<dbReference type="InterPro" id="IPR045864">
    <property type="entry name" value="aa-tRNA-synth_II/BPL/LPL"/>
</dbReference>
<comment type="caution">
    <text evidence="5">The sequence shown here is derived from an EMBL/GenBank/DDBJ whole genome shotgun (WGS) entry which is preliminary data.</text>
</comment>
<evidence type="ECO:0000256" key="2">
    <source>
        <dbReference type="ARBA" id="ARBA00022741"/>
    </source>
</evidence>
<reference evidence="6" key="1">
    <citation type="journal article" date="2019" name="Int. J. Syst. Evol. Microbiol.">
        <title>The Global Catalogue of Microorganisms (GCM) 10K type strain sequencing project: providing services to taxonomists for standard genome sequencing and annotation.</title>
        <authorList>
            <consortium name="The Broad Institute Genomics Platform"/>
            <consortium name="The Broad Institute Genome Sequencing Center for Infectious Disease"/>
            <person name="Wu L."/>
            <person name="Ma J."/>
        </authorList>
    </citation>
    <scope>NUCLEOTIDE SEQUENCE [LARGE SCALE GENOMIC DNA]</scope>
    <source>
        <strain evidence="6">JCM 17727</strain>
    </source>
</reference>
<keyword evidence="3" id="KW-0067">ATP-binding</keyword>
<keyword evidence="6" id="KW-1185">Reference proteome</keyword>
<dbReference type="InterPro" id="IPR006195">
    <property type="entry name" value="aa-tRNA-synth_II"/>
</dbReference>
<feature type="domain" description="Aminoacyl-transfer RNA synthetases class-II family profile" evidence="4">
    <location>
        <begin position="16"/>
        <end position="313"/>
    </location>
</feature>
<evidence type="ECO:0000259" key="4">
    <source>
        <dbReference type="PROSITE" id="PS50862"/>
    </source>
</evidence>
<dbReference type="Gene3D" id="3.30.930.10">
    <property type="entry name" value="Bira Bifunctional Protein, Domain 2"/>
    <property type="match status" value="1"/>
</dbReference>
<keyword evidence="5" id="KW-0648">Protein biosynthesis</keyword>
<proteinExistence type="predicted"/>
<dbReference type="PANTHER" id="PTHR42918:SF6">
    <property type="entry name" value="ELONGATION FACTOR P--(R)-BETA-LYSINE LIGASE"/>
    <property type="match status" value="1"/>
</dbReference>
<dbReference type="InterPro" id="IPR018149">
    <property type="entry name" value="Lys-tRNA-synth_II_C"/>
</dbReference>
<gene>
    <name evidence="5" type="primary">epmA</name>
    <name evidence="5" type="ORF">GCM10023150_02310</name>
</gene>
<dbReference type="EMBL" id="BAABFU010000001">
    <property type="protein sequence ID" value="GAA4343618.1"/>
    <property type="molecule type" value="Genomic_DNA"/>
</dbReference>
<dbReference type="GO" id="GO:0016874">
    <property type="term" value="F:ligase activity"/>
    <property type="evidence" value="ECO:0007669"/>
    <property type="project" value="UniProtKB-KW"/>
</dbReference>
<name>A0ABP8HSC2_9GAMM</name>
<organism evidence="5 6">
    <name type="scientific">Kangiella taiwanensis</name>
    <dbReference type="NCBI Taxonomy" id="1079179"/>
    <lineage>
        <taxon>Bacteria</taxon>
        <taxon>Pseudomonadati</taxon>
        <taxon>Pseudomonadota</taxon>
        <taxon>Gammaproteobacteria</taxon>
        <taxon>Kangiellales</taxon>
        <taxon>Kangiellaceae</taxon>
        <taxon>Kangiella</taxon>
    </lineage>
</organism>
<protein>
    <submittedName>
        <fullName evidence="5">Elongation factor P--(R)-beta-lysine ligase</fullName>
    </submittedName>
</protein>
<evidence type="ECO:0000313" key="5">
    <source>
        <dbReference type="EMBL" id="GAA4343618.1"/>
    </source>
</evidence>
<dbReference type="InterPro" id="IPR004525">
    <property type="entry name" value="EpmA"/>
</dbReference>
<keyword evidence="2" id="KW-0547">Nucleotide-binding</keyword>
<dbReference type="NCBIfam" id="TIGR00462">
    <property type="entry name" value="genX"/>
    <property type="match status" value="1"/>
</dbReference>
<keyword evidence="5" id="KW-0251">Elongation factor</keyword>
<dbReference type="PROSITE" id="PS50862">
    <property type="entry name" value="AA_TRNA_LIGASE_II"/>
    <property type="match status" value="1"/>
</dbReference>